<keyword evidence="4" id="KW-0489">Methyltransferase</keyword>
<evidence type="ECO:0000256" key="9">
    <source>
        <dbReference type="SAM" id="MobiDB-lite"/>
    </source>
</evidence>
<dbReference type="AlphaFoldDB" id="A0A2T9YV11"/>
<dbReference type="GO" id="GO:0042799">
    <property type="term" value="F:histone H4K20 methyltransferase activity"/>
    <property type="evidence" value="ECO:0007669"/>
    <property type="project" value="TreeGrafter"/>
</dbReference>
<comment type="subcellular location">
    <subcellularLocation>
        <location evidence="2">Chromosome</location>
    </subcellularLocation>
    <subcellularLocation>
        <location evidence="1">Nucleus</location>
    </subcellularLocation>
</comment>
<reference evidence="11 12" key="1">
    <citation type="journal article" date="2018" name="MBio">
        <title>Comparative Genomics Reveals the Core Gene Toolbox for the Fungus-Insect Symbiosis.</title>
        <authorList>
            <person name="Wang Y."/>
            <person name="Stata M."/>
            <person name="Wang W."/>
            <person name="Stajich J.E."/>
            <person name="White M.M."/>
            <person name="Moncalvo J.M."/>
        </authorList>
    </citation>
    <scope>NUCLEOTIDE SEQUENCE [LARGE SCALE GENOMIC DNA]</scope>
    <source>
        <strain evidence="11 12">SWE-8-4</strain>
    </source>
</reference>
<keyword evidence="7" id="KW-0156">Chromatin regulator</keyword>
<dbReference type="Pfam" id="PF00856">
    <property type="entry name" value="SET"/>
    <property type="match status" value="1"/>
</dbReference>
<gene>
    <name evidence="11" type="ORF">BB561_001354</name>
</gene>
<evidence type="ECO:0000256" key="4">
    <source>
        <dbReference type="ARBA" id="ARBA00022603"/>
    </source>
</evidence>
<dbReference type="GO" id="GO:0005634">
    <property type="term" value="C:nucleus"/>
    <property type="evidence" value="ECO:0007669"/>
    <property type="project" value="UniProtKB-SubCell"/>
</dbReference>
<dbReference type="SUPFAM" id="SSF54160">
    <property type="entry name" value="Chromo domain-like"/>
    <property type="match status" value="1"/>
</dbReference>
<dbReference type="GO" id="GO:0032259">
    <property type="term" value="P:methylation"/>
    <property type="evidence" value="ECO:0007669"/>
    <property type="project" value="UniProtKB-KW"/>
</dbReference>
<evidence type="ECO:0000256" key="2">
    <source>
        <dbReference type="ARBA" id="ARBA00004286"/>
    </source>
</evidence>
<evidence type="ECO:0000256" key="3">
    <source>
        <dbReference type="ARBA" id="ARBA00022454"/>
    </source>
</evidence>
<dbReference type="Gene3D" id="2.30.30.140">
    <property type="match status" value="1"/>
</dbReference>
<dbReference type="EMBL" id="MBFR01000039">
    <property type="protein sequence ID" value="PVU96187.1"/>
    <property type="molecule type" value="Genomic_DNA"/>
</dbReference>
<dbReference type="InterPro" id="IPR016197">
    <property type="entry name" value="Chromo-like_dom_sf"/>
</dbReference>
<keyword evidence="6" id="KW-0949">S-adenosyl-L-methionine</keyword>
<comment type="caution">
    <text evidence="11">The sequence shown here is derived from an EMBL/GenBank/DDBJ whole genome shotgun (WGS) entry which is preliminary data.</text>
</comment>
<dbReference type="OrthoDB" id="6627536at2759"/>
<dbReference type="PANTHER" id="PTHR12977:SF4">
    <property type="entry name" value="HISTONE-LYSINE N-METHYLTRANSFERASE KMT5B"/>
    <property type="match status" value="1"/>
</dbReference>
<evidence type="ECO:0000313" key="11">
    <source>
        <dbReference type="EMBL" id="PVU96187.1"/>
    </source>
</evidence>
<keyword evidence="8" id="KW-0539">Nucleus</keyword>
<dbReference type="PROSITE" id="PS50280">
    <property type="entry name" value="SET"/>
    <property type="match status" value="1"/>
</dbReference>
<dbReference type="Proteomes" id="UP000245383">
    <property type="component" value="Unassembled WGS sequence"/>
</dbReference>
<dbReference type="PANTHER" id="PTHR12977">
    <property type="entry name" value="SUPPRESSOR OF VARIEGATION 4-20-RELATED"/>
    <property type="match status" value="1"/>
</dbReference>
<organism evidence="11 12">
    <name type="scientific">Smittium simulii</name>
    <dbReference type="NCBI Taxonomy" id="133385"/>
    <lineage>
        <taxon>Eukaryota</taxon>
        <taxon>Fungi</taxon>
        <taxon>Fungi incertae sedis</taxon>
        <taxon>Zoopagomycota</taxon>
        <taxon>Kickxellomycotina</taxon>
        <taxon>Harpellomycetes</taxon>
        <taxon>Harpellales</taxon>
        <taxon>Legeriomycetaceae</taxon>
        <taxon>Smittium</taxon>
    </lineage>
</organism>
<dbReference type="Gene3D" id="1.10.10.1700">
    <property type="entry name" value="Histone-lysine N-methyltransferase"/>
    <property type="match status" value="1"/>
</dbReference>
<dbReference type="InterPro" id="IPR046341">
    <property type="entry name" value="SET_dom_sf"/>
</dbReference>
<keyword evidence="12" id="KW-1185">Reference proteome</keyword>
<dbReference type="InterPro" id="IPR001214">
    <property type="entry name" value="SET_dom"/>
</dbReference>
<name>A0A2T9YV11_9FUNG</name>
<keyword evidence="5" id="KW-0808">Transferase</keyword>
<evidence type="ECO:0000259" key="10">
    <source>
        <dbReference type="PROSITE" id="PS50280"/>
    </source>
</evidence>
<dbReference type="SUPFAM" id="SSF82199">
    <property type="entry name" value="SET domain"/>
    <property type="match status" value="1"/>
</dbReference>
<protein>
    <recommendedName>
        <fullName evidence="10">SET domain-containing protein</fullName>
    </recommendedName>
</protein>
<feature type="domain" description="SET" evidence="10">
    <location>
        <begin position="105"/>
        <end position="221"/>
    </location>
</feature>
<dbReference type="GO" id="GO:0005694">
    <property type="term" value="C:chromosome"/>
    <property type="evidence" value="ECO:0007669"/>
    <property type="project" value="UniProtKB-SubCell"/>
</dbReference>
<feature type="compositionally biased region" description="Basic and acidic residues" evidence="9">
    <location>
        <begin position="640"/>
        <end position="650"/>
    </location>
</feature>
<keyword evidence="3" id="KW-0158">Chromosome</keyword>
<dbReference type="InterPro" id="IPR039977">
    <property type="entry name" value="Suv4-20/Set9"/>
</dbReference>
<feature type="region of interest" description="Disordered" evidence="9">
    <location>
        <begin position="639"/>
        <end position="668"/>
    </location>
</feature>
<evidence type="ECO:0000313" key="12">
    <source>
        <dbReference type="Proteomes" id="UP000245383"/>
    </source>
</evidence>
<evidence type="ECO:0000256" key="5">
    <source>
        <dbReference type="ARBA" id="ARBA00022679"/>
    </source>
</evidence>
<accession>A0A2T9YV11</accession>
<dbReference type="STRING" id="133385.A0A2T9YV11"/>
<proteinExistence type="predicted"/>
<evidence type="ECO:0000256" key="8">
    <source>
        <dbReference type="ARBA" id="ARBA00023242"/>
    </source>
</evidence>
<dbReference type="CDD" id="cd10524">
    <property type="entry name" value="SET_Suv4-20-like"/>
    <property type="match status" value="1"/>
</dbReference>
<dbReference type="Gene3D" id="2.170.270.10">
    <property type="entry name" value="SET domain"/>
    <property type="match status" value="1"/>
</dbReference>
<evidence type="ECO:0000256" key="1">
    <source>
        <dbReference type="ARBA" id="ARBA00004123"/>
    </source>
</evidence>
<dbReference type="InterPro" id="IPR041938">
    <property type="entry name" value="Hist-Lys_N-MTase_N"/>
</dbReference>
<evidence type="ECO:0000256" key="7">
    <source>
        <dbReference type="ARBA" id="ARBA00022853"/>
    </source>
</evidence>
<evidence type="ECO:0000256" key="6">
    <source>
        <dbReference type="ARBA" id="ARBA00022691"/>
    </source>
</evidence>
<sequence>MEANVSWAALSKFDDILCDVLLEPTWLWFEIKKFFPYRKKPRFSTTNSSTTLQRLSKNEITIQEAEKNIKEIELIDKHYRLKGDLSSELFTRHLNMYLSVFLQDAGFEINSTRRYEKVSGIAEASISAIVTCNKYSSIKYLSGLVIPIKDRDIKLLEIESSDFSVIWLDKKKKMFLLLGPARFVNHDCNPNSKFILSSNNTINFQALRDISLGEEITTSYGKNYFGIDNCECMCQTCENNTRGYYCKEKTILSGTNQKYMSTRSKLKNSTISKIETSNNVLCMTCNCIINDVTVMHAKVAEKKKKVLSSKKEDFNIEKSFMQTVIFDEDSVGQNLHNSNTSSKENIPINSTKKKKTEDLKQHSYNFINLNSLITKKSIYGNSEPFSSDPDELFDRRDRGSIVLIKQKNENSASDTYQNYDIGMFIKEKDGIADVILFGDGELLKLPTKDLLNFVPNEKHFFQKKNKLQRKKKKDETFEQNINTSSNSTLGEDIYFDLNEFKVRLMIAYYEYRFLAPLERLCLLIFIKKRHLYKPNDKVLNQITEFYPDLDYSKKKLSDTKLFKIRGINEAFYHALTRTANQNTELKFDFNLPVFEYMAMFYSLDTVKDEFEKKESCGVATAAKNKKIKLTPNAEICDQNSTEKKQGKEESQCSTSSDTDNINKITENDKPTNDKTLTYKYKKSGAKQVLKYFASYFFKVGDKVRVLDKRDMEIHLCRIEYVEFISNDYRLGLYYYVHFLGWSSSFDIWIPPSCIINYR</sequence>
<feature type="compositionally biased region" description="Polar residues" evidence="9">
    <location>
        <begin position="651"/>
        <end position="664"/>
    </location>
</feature>